<evidence type="ECO:0000313" key="1">
    <source>
        <dbReference type="EMBL" id="VEL31377.1"/>
    </source>
</evidence>
<keyword evidence="2" id="KW-1185">Reference proteome</keyword>
<accession>A0A3S5AK43</accession>
<dbReference type="AlphaFoldDB" id="A0A3S5AK43"/>
<sequence length="155" mass="17858">MQDERSPTCIHGICISLYFIYFGRICGISKTTCYSILCSFVLHYRLSINSLERLVSKARGVLDVFEPLMGRIEIKGLSGRIERVYFEIKQQHIDQWEAPQIKESKRTFLHAAVGETDDKEKLEIFVNFCEDTIFEMQHAQEISGDAETLSITRVS</sequence>
<dbReference type="GO" id="GO:0005790">
    <property type="term" value="C:smooth endoplasmic reticulum"/>
    <property type="evidence" value="ECO:0007669"/>
    <property type="project" value="TreeGrafter"/>
</dbReference>
<dbReference type="GO" id="GO:0014808">
    <property type="term" value="P:release of sequestered calcium ion into cytosol by sarcoplasmic reticulum"/>
    <property type="evidence" value="ECO:0007669"/>
    <property type="project" value="TreeGrafter"/>
</dbReference>
<dbReference type="EMBL" id="CAAALY010121712">
    <property type="protein sequence ID" value="VEL31377.1"/>
    <property type="molecule type" value="Genomic_DNA"/>
</dbReference>
<dbReference type="PANTHER" id="PTHR46399:SF8">
    <property type="entry name" value="B30.2_SPRY DOMAIN-CONTAINING PROTEIN"/>
    <property type="match status" value="1"/>
</dbReference>
<name>A0A3S5AK43_9PLAT</name>
<proteinExistence type="predicted"/>
<evidence type="ECO:0000313" key="2">
    <source>
        <dbReference type="Proteomes" id="UP000784294"/>
    </source>
</evidence>
<dbReference type="GO" id="GO:0042383">
    <property type="term" value="C:sarcolemma"/>
    <property type="evidence" value="ECO:0007669"/>
    <property type="project" value="TreeGrafter"/>
</dbReference>
<reference evidence="1" key="1">
    <citation type="submission" date="2018-11" db="EMBL/GenBank/DDBJ databases">
        <authorList>
            <consortium name="Pathogen Informatics"/>
        </authorList>
    </citation>
    <scope>NUCLEOTIDE SEQUENCE</scope>
</reference>
<dbReference type="Proteomes" id="UP000784294">
    <property type="component" value="Unassembled WGS sequence"/>
</dbReference>
<dbReference type="OrthoDB" id="258495at2759"/>
<dbReference type="PANTHER" id="PTHR46399">
    <property type="entry name" value="B30.2/SPRY DOMAIN-CONTAINING PROTEIN"/>
    <property type="match status" value="1"/>
</dbReference>
<organism evidence="1 2">
    <name type="scientific">Protopolystoma xenopodis</name>
    <dbReference type="NCBI Taxonomy" id="117903"/>
    <lineage>
        <taxon>Eukaryota</taxon>
        <taxon>Metazoa</taxon>
        <taxon>Spiralia</taxon>
        <taxon>Lophotrochozoa</taxon>
        <taxon>Platyhelminthes</taxon>
        <taxon>Monogenea</taxon>
        <taxon>Polyopisthocotylea</taxon>
        <taxon>Polystomatidea</taxon>
        <taxon>Polystomatidae</taxon>
        <taxon>Protopolystoma</taxon>
    </lineage>
</organism>
<dbReference type="GO" id="GO:0034704">
    <property type="term" value="C:calcium channel complex"/>
    <property type="evidence" value="ECO:0007669"/>
    <property type="project" value="TreeGrafter"/>
</dbReference>
<gene>
    <name evidence="1" type="ORF">PXEA_LOCUS24817</name>
</gene>
<dbReference type="GO" id="GO:0033017">
    <property type="term" value="C:sarcoplasmic reticulum membrane"/>
    <property type="evidence" value="ECO:0007669"/>
    <property type="project" value="TreeGrafter"/>
</dbReference>
<dbReference type="GO" id="GO:0030018">
    <property type="term" value="C:Z disc"/>
    <property type="evidence" value="ECO:0007669"/>
    <property type="project" value="TreeGrafter"/>
</dbReference>
<protein>
    <submittedName>
        <fullName evidence="1">Uncharacterized protein</fullName>
    </submittedName>
</protein>
<dbReference type="GO" id="GO:0006941">
    <property type="term" value="P:striated muscle contraction"/>
    <property type="evidence" value="ECO:0007669"/>
    <property type="project" value="TreeGrafter"/>
</dbReference>
<dbReference type="InterPro" id="IPR015925">
    <property type="entry name" value="Ryanodine_IP3_receptor"/>
</dbReference>
<comment type="caution">
    <text evidence="1">The sequence shown here is derived from an EMBL/GenBank/DDBJ whole genome shotgun (WGS) entry which is preliminary data.</text>
</comment>
<dbReference type="GO" id="GO:0005219">
    <property type="term" value="F:ryanodine-sensitive calcium-release channel activity"/>
    <property type="evidence" value="ECO:0007669"/>
    <property type="project" value="TreeGrafter"/>
</dbReference>